<dbReference type="EMBL" id="CP051141">
    <property type="protein sequence ID" value="QIW98922.1"/>
    <property type="molecule type" value="Genomic_DNA"/>
</dbReference>
<gene>
    <name evidence="1" type="ORF">AMS68_004440</name>
</gene>
<keyword evidence="2" id="KW-1185">Reference proteome</keyword>
<proteinExistence type="predicted"/>
<accession>A0A6H0XVZ8</accession>
<evidence type="ECO:0000313" key="2">
    <source>
        <dbReference type="Proteomes" id="UP000503462"/>
    </source>
</evidence>
<dbReference type="AlphaFoldDB" id="A0A6H0XVZ8"/>
<name>A0A6H0XVZ8_9PEZI</name>
<dbReference type="Proteomes" id="UP000503462">
    <property type="component" value="Chromosome 3"/>
</dbReference>
<organism evidence="1 2">
    <name type="scientific">Peltaster fructicola</name>
    <dbReference type="NCBI Taxonomy" id="286661"/>
    <lineage>
        <taxon>Eukaryota</taxon>
        <taxon>Fungi</taxon>
        <taxon>Dikarya</taxon>
        <taxon>Ascomycota</taxon>
        <taxon>Pezizomycotina</taxon>
        <taxon>Dothideomycetes</taxon>
        <taxon>Dothideomycetes incertae sedis</taxon>
        <taxon>Peltaster</taxon>
    </lineage>
</organism>
<protein>
    <submittedName>
        <fullName evidence="1">Uncharacterized protein</fullName>
    </submittedName>
</protein>
<evidence type="ECO:0000313" key="1">
    <source>
        <dbReference type="EMBL" id="QIW98922.1"/>
    </source>
</evidence>
<reference evidence="1 2" key="1">
    <citation type="journal article" date="2016" name="Sci. Rep.">
        <title>Peltaster fructicola genome reveals evolution from an invasive phytopathogen to an ectophytic parasite.</title>
        <authorList>
            <person name="Xu C."/>
            <person name="Chen H."/>
            <person name="Gleason M.L."/>
            <person name="Xu J.R."/>
            <person name="Liu H."/>
            <person name="Zhang R."/>
            <person name="Sun G."/>
        </authorList>
    </citation>
    <scope>NUCLEOTIDE SEQUENCE [LARGE SCALE GENOMIC DNA]</scope>
    <source>
        <strain evidence="1 2">LNHT1506</strain>
    </source>
</reference>
<sequence>MSTELKEVMATEPRKPLSQRQDMLQTITFIVKDIQQLSTEAGFIKPFPRSKLRNKDSRKECPETFLHLLPGELRNRIYRIIGFPSKRQHLDDIKEPFLAQAIPSLRPEILAMLFAEATFEVDTYSELMVHSSYIAPQRAKFRGGRYGTGTLKLVQDNWIRKADQLAVRFHHVHIQVREMDGSKICLIVLNNTRGTKRNGPRMSVQSVTSQHLKSRLRDAKDMALKYVRELRKDKDHPGFALVHLEKIAEYFKDPDTVSWKTKAG</sequence>